<evidence type="ECO:0000256" key="3">
    <source>
        <dbReference type="PROSITE-ProRule" id="PRU01052"/>
    </source>
</evidence>
<reference evidence="7" key="1">
    <citation type="submission" date="2013-06" db="EMBL/GenBank/DDBJ databases">
        <authorList>
            <person name="Zhao Q."/>
        </authorList>
    </citation>
    <scope>NUCLEOTIDE SEQUENCE</scope>
    <source>
        <strain evidence="7">cv. W1943</strain>
    </source>
</reference>
<proteinExistence type="inferred from homology"/>
<keyword evidence="7" id="KW-1185">Reference proteome</keyword>
<dbReference type="Proteomes" id="UP000008022">
    <property type="component" value="Unassembled WGS sequence"/>
</dbReference>
<dbReference type="PROSITE" id="PS51715">
    <property type="entry name" value="G_GB1_RHD3"/>
    <property type="match status" value="1"/>
</dbReference>
<organism evidence="6 7">
    <name type="scientific">Oryza rufipogon</name>
    <name type="common">Brownbeard rice</name>
    <name type="synonym">Asian wild rice</name>
    <dbReference type="NCBI Taxonomy" id="4529"/>
    <lineage>
        <taxon>Eukaryota</taxon>
        <taxon>Viridiplantae</taxon>
        <taxon>Streptophyta</taxon>
        <taxon>Embryophyta</taxon>
        <taxon>Tracheophyta</taxon>
        <taxon>Spermatophyta</taxon>
        <taxon>Magnoliopsida</taxon>
        <taxon>Liliopsida</taxon>
        <taxon>Poales</taxon>
        <taxon>Poaceae</taxon>
        <taxon>BOP clade</taxon>
        <taxon>Oryzoideae</taxon>
        <taxon>Oryzeae</taxon>
        <taxon>Oryzinae</taxon>
        <taxon>Oryza</taxon>
    </lineage>
</organism>
<dbReference type="STRING" id="4529.A0A0E0Q4V0"/>
<comment type="similarity">
    <text evidence="3">Belongs to the TRAFAC class dynamin-like GTPase superfamily. GB1/RHD3 GTPase family.</text>
</comment>
<accession>A0A0E0Q4V0</accession>
<dbReference type="GO" id="GO:0005525">
    <property type="term" value="F:GTP binding"/>
    <property type="evidence" value="ECO:0007669"/>
    <property type="project" value="UniProtKB-KW"/>
</dbReference>
<dbReference type="OMA" id="QKNSGVP"/>
<evidence type="ECO:0000256" key="2">
    <source>
        <dbReference type="ARBA" id="ARBA00023134"/>
    </source>
</evidence>
<dbReference type="Pfam" id="PF02263">
    <property type="entry name" value="GBP"/>
    <property type="match status" value="1"/>
</dbReference>
<dbReference type="InterPro" id="IPR027417">
    <property type="entry name" value="P-loop_NTPase"/>
</dbReference>
<dbReference type="Gramene" id="ORUFI07G05000.1">
    <property type="protein sequence ID" value="ORUFI07G05000.1"/>
    <property type="gene ID" value="ORUFI07G05000"/>
</dbReference>
<dbReference type="SUPFAM" id="SSF52540">
    <property type="entry name" value="P-loop containing nucleoside triphosphate hydrolases"/>
    <property type="match status" value="1"/>
</dbReference>
<evidence type="ECO:0000313" key="7">
    <source>
        <dbReference type="Proteomes" id="UP000008022"/>
    </source>
</evidence>
<sequence length="199" mass="22039">MGWRSRASAVAVLWMLAAVVAAAALDPDQDELERAFPIVEPDHGHTKLRLAKEGLEAIKRIETPIAAVAVIGPYRSGKSFLLNQLLSLTCNKGFGVGHMRDTKTKGIWVWGTPIELDVNGSKVSVLYLDTEGFESIGKSNVYDDRIFALATVLSSILIYNLPETIREADISRLSFAVEIAEEFYGRFAFCHSYLELTIY</sequence>
<dbReference type="InterPro" id="IPR015894">
    <property type="entry name" value="Guanylate-bd_N"/>
</dbReference>
<evidence type="ECO:0000259" key="5">
    <source>
        <dbReference type="PROSITE" id="PS51715"/>
    </source>
</evidence>
<dbReference type="HOGENOM" id="CLU_120777_0_0_1"/>
<dbReference type="InterPro" id="IPR030386">
    <property type="entry name" value="G_GB1_RHD3_dom"/>
</dbReference>
<dbReference type="PANTHER" id="PTHR10751">
    <property type="entry name" value="GUANYLATE BINDING PROTEIN"/>
    <property type="match status" value="1"/>
</dbReference>
<reference evidence="6" key="2">
    <citation type="submission" date="2015-06" db="UniProtKB">
        <authorList>
            <consortium name="EnsemblPlants"/>
        </authorList>
    </citation>
    <scope>IDENTIFICATION</scope>
</reference>
<dbReference type="Gene3D" id="3.40.50.300">
    <property type="entry name" value="P-loop containing nucleotide triphosphate hydrolases"/>
    <property type="match status" value="1"/>
</dbReference>
<protein>
    <recommendedName>
        <fullName evidence="5">GB1/RHD3-type G domain-containing protein</fullName>
    </recommendedName>
</protein>
<feature type="chain" id="PRO_5002370847" description="GB1/RHD3-type G domain-containing protein" evidence="4">
    <location>
        <begin position="23"/>
        <end position="199"/>
    </location>
</feature>
<feature type="domain" description="GB1/RHD3-type G" evidence="5">
    <location>
        <begin position="62"/>
        <end position="199"/>
    </location>
</feature>
<keyword evidence="2" id="KW-0342">GTP-binding</keyword>
<name>A0A0E0Q4V0_ORYRU</name>
<feature type="signal peptide" evidence="4">
    <location>
        <begin position="1"/>
        <end position="22"/>
    </location>
</feature>
<dbReference type="eggNOG" id="KOG2037">
    <property type="taxonomic scope" value="Eukaryota"/>
</dbReference>
<evidence type="ECO:0000313" key="6">
    <source>
        <dbReference type="EnsemblPlants" id="ORUFI07G05000.1"/>
    </source>
</evidence>
<dbReference type="GO" id="GO:0003924">
    <property type="term" value="F:GTPase activity"/>
    <property type="evidence" value="ECO:0007669"/>
    <property type="project" value="InterPro"/>
</dbReference>
<evidence type="ECO:0000256" key="4">
    <source>
        <dbReference type="SAM" id="SignalP"/>
    </source>
</evidence>
<keyword evidence="4" id="KW-0732">Signal</keyword>
<evidence type="ECO:0000256" key="1">
    <source>
        <dbReference type="ARBA" id="ARBA00022741"/>
    </source>
</evidence>
<dbReference type="EnsemblPlants" id="ORUFI07G05000.1">
    <property type="protein sequence ID" value="ORUFI07G05000.1"/>
    <property type="gene ID" value="ORUFI07G05000"/>
</dbReference>
<keyword evidence="1" id="KW-0547">Nucleotide-binding</keyword>
<dbReference type="AlphaFoldDB" id="A0A0E0Q4V0"/>